<feature type="region of interest" description="Disordered" evidence="1">
    <location>
        <begin position="29"/>
        <end position="122"/>
    </location>
</feature>
<feature type="compositionally biased region" description="Acidic residues" evidence="1">
    <location>
        <begin position="106"/>
        <end position="122"/>
    </location>
</feature>
<dbReference type="Proteomes" id="UP000463857">
    <property type="component" value="Chromosome"/>
</dbReference>
<keyword evidence="2" id="KW-0732">Signal</keyword>
<evidence type="ECO:0000313" key="4">
    <source>
        <dbReference type="Proteomes" id="UP000463857"/>
    </source>
</evidence>
<dbReference type="RefSeq" id="WP_159546115.1">
    <property type="nucleotide sequence ID" value="NZ_CP047156.1"/>
</dbReference>
<evidence type="ECO:0000256" key="2">
    <source>
        <dbReference type="SAM" id="SignalP"/>
    </source>
</evidence>
<feature type="chain" id="PRO_5038469002" description="Small secreted hydrophilic protein" evidence="2">
    <location>
        <begin position="30"/>
        <end position="122"/>
    </location>
</feature>
<evidence type="ECO:0008006" key="5">
    <source>
        <dbReference type="Google" id="ProtNLM"/>
    </source>
</evidence>
<evidence type="ECO:0000256" key="1">
    <source>
        <dbReference type="SAM" id="MobiDB-lite"/>
    </source>
</evidence>
<accession>A0A7L4YPQ2</accession>
<protein>
    <recommendedName>
        <fullName evidence="5">Small secreted hydrophilic protein</fullName>
    </recommendedName>
</protein>
<feature type="compositionally biased region" description="Pro residues" evidence="1">
    <location>
        <begin position="64"/>
        <end position="92"/>
    </location>
</feature>
<keyword evidence="4" id="KW-1185">Reference proteome</keyword>
<dbReference type="InParanoid" id="A0A7L4YPQ2"/>
<gene>
    <name evidence="3" type="ORF">EK0264_12555</name>
</gene>
<dbReference type="KEGG" id="eke:EK0264_12555"/>
<evidence type="ECO:0000313" key="3">
    <source>
        <dbReference type="EMBL" id="QHC01038.1"/>
    </source>
</evidence>
<proteinExistence type="predicted"/>
<reference evidence="3 4" key="1">
    <citation type="journal article" date="2018" name="Int. J. Syst. Evol. Microbiol.">
        <title>Epidermidibacterium keratini gen. nov., sp. nov., a member of the family Sporichthyaceae, isolated from keratin epidermis.</title>
        <authorList>
            <person name="Lee D.G."/>
            <person name="Trujillo M.E."/>
            <person name="Kang S."/>
            <person name="Nam J.J."/>
            <person name="Kim Y.J."/>
        </authorList>
    </citation>
    <scope>NUCLEOTIDE SEQUENCE [LARGE SCALE GENOMIC DNA]</scope>
    <source>
        <strain evidence="3 4">EPI-7</strain>
    </source>
</reference>
<dbReference type="EMBL" id="CP047156">
    <property type="protein sequence ID" value="QHC01038.1"/>
    <property type="molecule type" value="Genomic_DNA"/>
</dbReference>
<name>A0A7L4YPQ2_9ACTN</name>
<dbReference type="AlphaFoldDB" id="A0A7L4YPQ2"/>
<organism evidence="3 4">
    <name type="scientific">Epidermidibacterium keratini</name>
    <dbReference type="NCBI Taxonomy" id="1891644"/>
    <lineage>
        <taxon>Bacteria</taxon>
        <taxon>Bacillati</taxon>
        <taxon>Actinomycetota</taxon>
        <taxon>Actinomycetes</taxon>
        <taxon>Sporichthyales</taxon>
        <taxon>Sporichthyaceae</taxon>
        <taxon>Epidermidibacterium</taxon>
    </lineage>
</organism>
<feature type="signal peptide" evidence="2">
    <location>
        <begin position="1"/>
        <end position="29"/>
    </location>
</feature>
<sequence length="122" mass="12288">MPKSGLRILVLLGVLAVPVLLALAAQAIAARPGAPDVQDRAPVSVHVEPAPSSTSSAPGEPTNPAEPPPAPTTSTAPPPAPEQPTTPPPVVDVPPQVDTQPAPPPADDDDDDADDVDEPDDD</sequence>